<feature type="transmembrane region" description="Helical" evidence="7">
    <location>
        <begin position="135"/>
        <end position="152"/>
    </location>
</feature>
<dbReference type="Gene3D" id="2.60.120.260">
    <property type="entry name" value="Galactose-binding domain-like"/>
    <property type="match status" value="1"/>
</dbReference>
<dbReference type="InterPro" id="IPR008979">
    <property type="entry name" value="Galactose-bd-like_sf"/>
</dbReference>
<evidence type="ECO:0000256" key="4">
    <source>
        <dbReference type="ARBA" id="ARBA00022989"/>
    </source>
</evidence>
<organism evidence="9">
    <name type="scientific">Hydra vulgaris</name>
    <name type="common">Hydra</name>
    <name type="synonym">Hydra attenuata</name>
    <dbReference type="NCBI Taxonomy" id="6087"/>
    <lineage>
        <taxon>Eukaryota</taxon>
        <taxon>Metazoa</taxon>
        <taxon>Cnidaria</taxon>
        <taxon>Hydrozoa</taxon>
        <taxon>Hydroidolina</taxon>
        <taxon>Anthoathecata</taxon>
        <taxon>Aplanulata</taxon>
        <taxon>Hydridae</taxon>
        <taxon>Hydra</taxon>
    </lineage>
</organism>
<feature type="transmembrane region" description="Helical" evidence="7">
    <location>
        <begin position="164"/>
        <end position="188"/>
    </location>
</feature>
<proteinExistence type="evidence at transcript level"/>
<evidence type="ECO:0000256" key="5">
    <source>
        <dbReference type="ARBA" id="ARBA00023136"/>
    </source>
</evidence>
<dbReference type="GO" id="GO:0048280">
    <property type="term" value="P:vesicle fusion with Golgi apparatus"/>
    <property type="evidence" value="ECO:0007669"/>
    <property type="project" value="TreeGrafter"/>
</dbReference>
<name>T2M8G3_HYDVU</name>
<dbReference type="PANTHER" id="PTHR21236">
    <property type="entry name" value="GOLGI MEMBRANE PROTEIN YIP1"/>
    <property type="match status" value="1"/>
</dbReference>
<keyword evidence="5 7" id="KW-0472">Membrane</keyword>
<dbReference type="OrthoDB" id="440385at2759"/>
<feature type="region of interest" description="Disordered" evidence="6">
    <location>
        <begin position="284"/>
        <end position="325"/>
    </location>
</feature>
<comment type="subcellular location">
    <subcellularLocation>
        <location evidence="1">Membrane</location>
        <topology evidence="1">Multi-pass membrane protein</topology>
    </subcellularLocation>
</comment>
<evidence type="ECO:0000256" key="1">
    <source>
        <dbReference type="ARBA" id="ARBA00004141"/>
    </source>
</evidence>
<feature type="transmembrane region" description="Helical" evidence="7">
    <location>
        <begin position="111"/>
        <end position="129"/>
    </location>
</feature>
<evidence type="ECO:0000256" key="2">
    <source>
        <dbReference type="ARBA" id="ARBA00010596"/>
    </source>
</evidence>
<reference evidence="9" key="1">
    <citation type="journal article" date="2013" name="Genome Biol. Evol.">
        <title>Punctuated emergences of genetic and phenotypic innovations in eumetazoan, bilaterian, euteleostome, and hominidae ancestors.</title>
        <authorList>
            <person name="Wenger Y."/>
            <person name="Galliot B."/>
        </authorList>
    </citation>
    <scope>NUCLEOTIDE SEQUENCE</scope>
    <source>
        <tissue evidence="9">Whole animals</tissue>
    </source>
</reference>
<dbReference type="PROSITE" id="PS50022">
    <property type="entry name" value="FA58C_3"/>
    <property type="match status" value="1"/>
</dbReference>
<gene>
    <name evidence="9" type="primary">YIPF5</name>
</gene>
<evidence type="ECO:0000256" key="7">
    <source>
        <dbReference type="SAM" id="Phobius"/>
    </source>
</evidence>
<dbReference type="GO" id="GO:0016020">
    <property type="term" value="C:membrane"/>
    <property type="evidence" value="ECO:0007669"/>
    <property type="project" value="UniProtKB-SubCell"/>
</dbReference>
<comment type="similarity">
    <text evidence="2">Belongs to the YIP1 family.</text>
</comment>
<dbReference type="SUPFAM" id="SSF49785">
    <property type="entry name" value="Galactose-binding domain-like"/>
    <property type="match status" value="1"/>
</dbReference>
<sequence length="576" mass="64911">MSAHYNDNQMNFYDSGYNQDYSQQNNQQYAYGNPGYDSYIPNNYSPQMMPQYSYNQMQPQSHSTGDSASFEDEPPLLEELGINFDHIGLKTKSVLNPFQQPDPNIMDDTDLAGPLVFCLAFGAFLLLSGKVHGFGYIYGVGVLGSISMYAVLNLMSMTGVTFQCVISVLGYCLLPMVILSGVSVIFTLTNHLQVIDSSYKEFTKVREALHTQSNISKSRLAALLTIKSVKLFWDKAGIPYKQEQKKARIEKKQVATENEKRRKIDDKETVQLVGYSSDSAEDSYVTKSSRSMSSAYQNSPKSNPEFNISKRQQREKKNTGSDNPLEEIGLESQIIIDSQISTSKDSKGGISQARMYYGSGDFYSYHDKELFIQIDMKHVMKISGVAIKGTDDTSYSNSVVQSYLVYLGTKENIDKELVGNYPGNFQFGYSPVLSTLNTTKVGSQIKIKKLATSKSSKEYSYMAVEIYGEHPCKNNCINPVLVHINPSEFLVDRFVLPELHIMEGTVNHVIENIEQIWSEMNMNEIYKQLQTIKTDQHVVKLHGNYKNSKKVNNKYSLGMMSYDVSFNQKIIGILGL</sequence>
<evidence type="ECO:0000256" key="6">
    <source>
        <dbReference type="SAM" id="MobiDB-lite"/>
    </source>
</evidence>
<evidence type="ECO:0000256" key="3">
    <source>
        <dbReference type="ARBA" id="ARBA00022692"/>
    </source>
</evidence>
<evidence type="ECO:0000313" key="9">
    <source>
        <dbReference type="EMBL" id="CDG68262.1"/>
    </source>
</evidence>
<dbReference type="GO" id="GO:0005802">
    <property type="term" value="C:trans-Golgi network"/>
    <property type="evidence" value="ECO:0007669"/>
    <property type="project" value="TreeGrafter"/>
</dbReference>
<accession>T2M8G3</accession>
<feature type="domain" description="F5/8 type C" evidence="8">
    <location>
        <begin position="323"/>
        <end position="469"/>
    </location>
</feature>
<dbReference type="GO" id="GO:0006888">
    <property type="term" value="P:endoplasmic reticulum to Golgi vesicle-mediated transport"/>
    <property type="evidence" value="ECO:0007669"/>
    <property type="project" value="InterPro"/>
</dbReference>
<dbReference type="AlphaFoldDB" id="T2M8G3"/>
<protein>
    <submittedName>
        <fullName evidence="9">Protein YIPF5</fullName>
    </submittedName>
</protein>
<evidence type="ECO:0000259" key="8">
    <source>
        <dbReference type="PROSITE" id="PS50022"/>
    </source>
</evidence>
<dbReference type="PANTHER" id="PTHR21236:SF2">
    <property type="entry name" value="PROTEIN YIPF"/>
    <property type="match status" value="1"/>
</dbReference>
<keyword evidence="3 7" id="KW-0812">Transmembrane</keyword>
<keyword evidence="4 7" id="KW-1133">Transmembrane helix</keyword>
<dbReference type="EMBL" id="HAAD01002030">
    <property type="protein sequence ID" value="CDG68262.1"/>
    <property type="molecule type" value="mRNA"/>
</dbReference>
<dbReference type="InterPro" id="IPR045231">
    <property type="entry name" value="Yip1/4-like"/>
</dbReference>
<dbReference type="InterPro" id="IPR000421">
    <property type="entry name" value="FA58C"/>
</dbReference>
<feature type="compositionally biased region" description="Polar residues" evidence="6">
    <location>
        <begin position="285"/>
        <end position="310"/>
    </location>
</feature>